<dbReference type="EMBL" id="DF974407">
    <property type="protein sequence ID" value="GAU48323.1"/>
    <property type="molecule type" value="Genomic_DNA"/>
</dbReference>
<dbReference type="PANTHER" id="PTHR11802">
    <property type="entry name" value="SERINE PROTEASE FAMILY S10 SERINE CARBOXYPEPTIDASE"/>
    <property type="match status" value="1"/>
</dbReference>
<dbReference type="Gene3D" id="3.40.50.1820">
    <property type="entry name" value="alpha/beta hydrolase"/>
    <property type="match status" value="1"/>
</dbReference>
<dbReference type="InterPro" id="IPR029058">
    <property type="entry name" value="AB_hydrolase_fold"/>
</dbReference>
<dbReference type="GO" id="GO:0006508">
    <property type="term" value="P:proteolysis"/>
    <property type="evidence" value="ECO:0007669"/>
    <property type="project" value="InterPro"/>
</dbReference>
<evidence type="ECO:0000313" key="3">
    <source>
        <dbReference type="Proteomes" id="UP000242715"/>
    </source>
</evidence>
<comment type="similarity">
    <text evidence="1">Belongs to the peptidase S10 family.</text>
</comment>
<keyword evidence="3" id="KW-1185">Reference proteome</keyword>
<name>A0A2Z6P1G3_TRISU</name>
<dbReference type="OrthoDB" id="443318at2759"/>
<evidence type="ECO:0000256" key="1">
    <source>
        <dbReference type="ARBA" id="ARBA00009431"/>
    </source>
</evidence>
<dbReference type="PANTHER" id="PTHR11802:SF281">
    <property type="entry name" value="CARBOXYPEPTIDASE"/>
    <property type="match status" value="1"/>
</dbReference>
<dbReference type="AlphaFoldDB" id="A0A2Z6P1G3"/>
<proteinExistence type="inferred from homology"/>
<organism evidence="2 3">
    <name type="scientific">Trifolium subterraneum</name>
    <name type="common">Subterranean clover</name>
    <dbReference type="NCBI Taxonomy" id="3900"/>
    <lineage>
        <taxon>Eukaryota</taxon>
        <taxon>Viridiplantae</taxon>
        <taxon>Streptophyta</taxon>
        <taxon>Embryophyta</taxon>
        <taxon>Tracheophyta</taxon>
        <taxon>Spermatophyta</taxon>
        <taxon>Magnoliopsida</taxon>
        <taxon>eudicotyledons</taxon>
        <taxon>Gunneridae</taxon>
        <taxon>Pentapetalae</taxon>
        <taxon>rosids</taxon>
        <taxon>fabids</taxon>
        <taxon>Fabales</taxon>
        <taxon>Fabaceae</taxon>
        <taxon>Papilionoideae</taxon>
        <taxon>50 kb inversion clade</taxon>
        <taxon>NPAAA clade</taxon>
        <taxon>Hologalegina</taxon>
        <taxon>IRL clade</taxon>
        <taxon>Trifolieae</taxon>
        <taxon>Trifolium</taxon>
    </lineage>
</organism>
<dbReference type="InterPro" id="IPR001563">
    <property type="entry name" value="Peptidase_S10"/>
</dbReference>
<dbReference type="GO" id="GO:0004185">
    <property type="term" value="F:serine-type carboxypeptidase activity"/>
    <property type="evidence" value="ECO:0007669"/>
    <property type="project" value="InterPro"/>
</dbReference>
<dbReference type="Proteomes" id="UP000242715">
    <property type="component" value="Unassembled WGS sequence"/>
</dbReference>
<reference evidence="3" key="1">
    <citation type="journal article" date="2017" name="Front. Plant Sci.">
        <title>Climate Clever Clovers: New Paradigm to Reduce the Environmental Footprint of Ruminants by Breeding Low Methanogenic Forages Utilizing Haplotype Variation.</title>
        <authorList>
            <person name="Kaur P."/>
            <person name="Appels R."/>
            <person name="Bayer P.E."/>
            <person name="Keeble-Gagnere G."/>
            <person name="Wang J."/>
            <person name="Hirakawa H."/>
            <person name="Shirasawa K."/>
            <person name="Vercoe P."/>
            <person name="Stefanova K."/>
            <person name="Durmic Z."/>
            <person name="Nichols P."/>
            <person name="Revell C."/>
            <person name="Isobe S.N."/>
            <person name="Edwards D."/>
            <person name="Erskine W."/>
        </authorList>
    </citation>
    <scope>NUCLEOTIDE SEQUENCE [LARGE SCALE GENOMIC DNA]</scope>
    <source>
        <strain evidence="3">cv. Daliak</strain>
    </source>
</reference>
<protein>
    <submittedName>
        <fullName evidence="2">Uncharacterized protein</fullName>
    </submittedName>
</protein>
<dbReference type="SUPFAM" id="SSF53474">
    <property type="entry name" value="alpha/beta-Hydrolases"/>
    <property type="match status" value="1"/>
</dbReference>
<evidence type="ECO:0000313" key="2">
    <source>
        <dbReference type="EMBL" id="GAU48323.1"/>
    </source>
</evidence>
<dbReference type="GO" id="GO:0005773">
    <property type="term" value="C:vacuole"/>
    <property type="evidence" value="ECO:0007669"/>
    <property type="project" value="TreeGrafter"/>
</dbReference>
<sequence length="122" mass="14026">MMKPNQPKVGFKQYVGYVFLDDETHDRVLFYYFVEAENDPASKPVVLWLNGGPGCSLIGQGAFGEHGPFKPTREGHVVKNQYSWNRGNPQLRFNGFMLSLMVVTLGLHLHRLTDKWRCKAIW</sequence>
<gene>
    <name evidence="2" type="ORF">TSUD_405350</name>
</gene>
<dbReference type="Pfam" id="PF00450">
    <property type="entry name" value="Peptidase_S10"/>
    <property type="match status" value="1"/>
</dbReference>
<accession>A0A2Z6P1G3</accession>